<dbReference type="KEGG" id="fms:M1R53_00405"/>
<dbReference type="Proteomes" id="UP000831151">
    <property type="component" value="Chromosome"/>
</dbReference>
<gene>
    <name evidence="2" type="ORF">M1R53_00405</name>
</gene>
<dbReference type="Pfam" id="PF02645">
    <property type="entry name" value="DegV"/>
    <property type="match status" value="1"/>
</dbReference>
<dbReference type="NCBIfam" id="TIGR00762">
    <property type="entry name" value="DegV"/>
    <property type="match status" value="1"/>
</dbReference>
<dbReference type="Gene3D" id="3.40.50.10170">
    <property type="match status" value="1"/>
</dbReference>
<sequence>MSIKIITDSASDISYELASEYDIDIMPIVIMKGDETYLDGVDISGKMIYDDMRQGAVYKTGAIAPNEYEEKFKEVLEKYDKAIYVSLSTGMSSTYNNAVLAKNSLGIGDDRLMLVDSRGASMGQGLQVLSLAKLNQEGKTFDELKAYAHGFVKNTRYVFFVDSLEYLQRGGRVSKLSAAIGNLINMKVVLDVHSDGVIYTEDKVRGTKRAIARTVDFFENEVGHDLYANTIYVCHADCEDLANKVKELLVEKYPDMEIKLNPFAVCIGAHTGPGTVHICTIKNFEL</sequence>
<organism evidence="2 3">
    <name type="scientific">Fenollaria massiliensis</name>
    <dbReference type="NCBI Taxonomy" id="938288"/>
    <lineage>
        <taxon>Bacteria</taxon>
        <taxon>Bacillati</taxon>
        <taxon>Bacillota</taxon>
        <taxon>Clostridia</taxon>
        <taxon>Eubacteriales</taxon>
        <taxon>Fenollaria</taxon>
    </lineage>
</organism>
<dbReference type="InterPro" id="IPR003797">
    <property type="entry name" value="DegV"/>
</dbReference>
<keyword evidence="1" id="KW-0446">Lipid-binding</keyword>
<dbReference type="SUPFAM" id="SSF82549">
    <property type="entry name" value="DAK1/DegV-like"/>
    <property type="match status" value="1"/>
</dbReference>
<dbReference type="PANTHER" id="PTHR33434">
    <property type="entry name" value="DEGV DOMAIN-CONTAINING PROTEIN DR_1986-RELATED"/>
    <property type="match status" value="1"/>
</dbReference>
<dbReference type="AlphaFoldDB" id="A0A9E7DJU9"/>
<name>A0A9E7DJU9_9FIRM</name>
<evidence type="ECO:0000313" key="2">
    <source>
        <dbReference type="EMBL" id="UQK59164.1"/>
    </source>
</evidence>
<dbReference type="Gene3D" id="3.30.1180.10">
    <property type="match status" value="1"/>
</dbReference>
<dbReference type="InterPro" id="IPR043168">
    <property type="entry name" value="DegV_C"/>
</dbReference>
<dbReference type="PANTHER" id="PTHR33434:SF2">
    <property type="entry name" value="FATTY ACID-BINDING PROTEIN TM_1468"/>
    <property type="match status" value="1"/>
</dbReference>
<dbReference type="PROSITE" id="PS51482">
    <property type="entry name" value="DEGV"/>
    <property type="match status" value="1"/>
</dbReference>
<accession>A0A9E7DJU9</accession>
<dbReference type="InterPro" id="IPR050270">
    <property type="entry name" value="DegV_domain_contain"/>
</dbReference>
<proteinExistence type="predicted"/>
<dbReference type="RefSeq" id="WP_249242676.1">
    <property type="nucleotide sequence ID" value="NZ_CP096649.1"/>
</dbReference>
<reference evidence="2" key="1">
    <citation type="submission" date="2022-04" db="EMBL/GenBank/DDBJ databases">
        <title>Complete genome sequences of Ezakiella coagulans and Fenollaria massiliensis.</title>
        <authorList>
            <person name="France M.T."/>
            <person name="Clifford J."/>
            <person name="Narina S."/>
            <person name="Rutt L."/>
            <person name="Ravel J."/>
        </authorList>
    </citation>
    <scope>NUCLEOTIDE SEQUENCE</scope>
    <source>
        <strain evidence="2">C0061C2</strain>
    </source>
</reference>
<evidence type="ECO:0000256" key="1">
    <source>
        <dbReference type="ARBA" id="ARBA00023121"/>
    </source>
</evidence>
<dbReference type="GO" id="GO:0008289">
    <property type="term" value="F:lipid binding"/>
    <property type="evidence" value="ECO:0007669"/>
    <property type="project" value="UniProtKB-KW"/>
</dbReference>
<evidence type="ECO:0000313" key="3">
    <source>
        <dbReference type="Proteomes" id="UP000831151"/>
    </source>
</evidence>
<keyword evidence="3" id="KW-1185">Reference proteome</keyword>
<dbReference type="EMBL" id="CP096649">
    <property type="protein sequence ID" value="UQK59164.1"/>
    <property type="molecule type" value="Genomic_DNA"/>
</dbReference>
<protein>
    <submittedName>
        <fullName evidence="2">DegV family protein</fullName>
    </submittedName>
</protein>